<dbReference type="AlphaFoldDB" id="A0A5C7ELE3"/>
<dbReference type="InterPro" id="IPR051199">
    <property type="entry name" value="LPS_LOS_Heptosyltrfase"/>
</dbReference>
<keyword evidence="2 6" id="KW-0808">Transferase</keyword>
<dbReference type="GO" id="GO:0005829">
    <property type="term" value="C:cytosol"/>
    <property type="evidence" value="ECO:0007669"/>
    <property type="project" value="TreeGrafter"/>
</dbReference>
<dbReference type="GO" id="GO:0009244">
    <property type="term" value="P:lipopolysaccharide core region biosynthetic process"/>
    <property type="evidence" value="ECO:0007669"/>
    <property type="project" value="TreeGrafter"/>
</dbReference>
<evidence type="ECO:0000313" key="6">
    <source>
        <dbReference type="EMBL" id="TXF12197.1"/>
    </source>
</evidence>
<evidence type="ECO:0000313" key="7">
    <source>
        <dbReference type="Proteomes" id="UP000321201"/>
    </source>
</evidence>
<dbReference type="NCBIfam" id="TIGR02195">
    <property type="entry name" value="heptsyl_trn_II"/>
    <property type="match status" value="1"/>
</dbReference>
<dbReference type="SUPFAM" id="SSF53756">
    <property type="entry name" value="UDP-Glycosyltransferase/glycogen phosphorylase"/>
    <property type="match status" value="1"/>
</dbReference>
<dbReference type="EC" id="2.4.99.24" evidence="4"/>
<dbReference type="FunCoup" id="A0A5C7ELE3">
    <property type="interactions" value="218"/>
</dbReference>
<dbReference type="InParanoid" id="A0A5C7ELE3"/>
<dbReference type="InterPro" id="IPR002201">
    <property type="entry name" value="Glyco_trans_9"/>
</dbReference>
<protein>
    <recommendedName>
        <fullName evidence="4">lipopolysaccharide heptosyltransferase II</fullName>
        <ecNumber evidence="4">2.4.99.24</ecNumber>
    </recommendedName>
</protein>
<name>A0A5C7ELE3_9PROT</name>
<gene>
    <name evidence="6" type="primary">waaF</name>
    <name evidence="6" type="ORF">FR698_06565</name>
</gene>
<keyword evidence="1" id="KW-0328">Glycosyltransferase</keyword>
<evidence type="ECO:0000256" key="4">
    <source>
        <dbReference type="ARBA" id="ARBA00044042"/>
    </source>
</evidence>
<dbReference type="PANTHER" id="PTHR30160">
    <property type="entry name" value="TETRAACYLDISACCHARIDE 4'-KINASE-RELATED"/>
    <property type="match status" value="1"/>
</dbReference>
<dbReference type="CDD" id="cd03789">
    <property type="entry name" value="GT9_LPS_heptosyltransferase"/>
    <property type="match status" value="1"/>
</dbReference>
<organism evidence="6 7">
    <name type="scientific">Pelomicrobium methylotrophicum</name>
    <dbReference type="NCBI Taxonomy" id="2602750"/>
    <lineage>
        <taxon>Bacteria</taxon>
        <taxon>Pseudomonadati</taxon>
        <taxon>Pseudomonadota</taxon>
        <taxon>Hydrogenophilia</taxon>
        <taxon>Hydrogenophilia incertae sedis</taxon>
        <taxon>Pelomicrobium</taxon>
    </lineage>
</organism>
<evidence type="ECO:0000256" key="2">
    <source>
        <dbReference type="ARBA" id="ARBA00022679"/>
    </source>
</evidence>
<reference evidence="6 7" key="1">
    <citation type="submission" date="2019-08" db="EMBL/GenBank/DDBJ databases">
        <title>Pelomicrobium methylotrophicum gen. nov., sp. nov. a moderately thermophilic, facultatively anaerobic, lithoautotrophic and methylotrophic bacterium isolated from a terrestrial mud volcano.</title>
        <authorList>
            <person name="Slobodkina G.B."/>
            <person name="Merkel A.Y."/>
            <person name="Slobodkin A.I."/>
        </authorList>
    </citation>
    <scope>NUCLEOTIDE SEQUENCE [LARGE SCALE GENOMIC DNA]</scope>
    <source>
        <strain evidence="6 7">SM250</strain>
    </source>
</reference>
<dbReference type="Gene3D" id="3.40.50.2000">
    <property type="entry name" value="Glycogen Phosphorylase B"/>
    <property type="match status" value="2"/>
</dbReference>
<dbReference type="Proteomes" id="UP000321201">
    <property type="component" value="Unassembled WGS sequence"/>
</dbReference>
<proteinExistence type="inferred from homology"/>
<evidence type="ECO:0000256" key="1">
    <source>
        <dbReference type="ARBA" id="ARBA00022676"/>
    </source>
</evidence>
<dbReference type="EMBL" id="VPFL01000007">
    <property type="protein sequence ID" value="TXF12197.1"/>
    <property type="molecule type" value="Genomic_DNA"/>
</dbReference>
<evidence type="ECO:0000256" key="3">
    <source>
        <dbReference type="ARBA" id="ARBA00043995"/>
    </source>
</evidence>
<dbReference type="FunFam" id="3.40.50.2000:FF:000023">
    <property type="entry name" value="ADP-heptose--LPS heptosyltransferase II"/>
    <property type="match status" value="1"/>
</dbReference>
<dbReference type="RefSeq" id="WP_147799395.1">
    <property type="nucleotide sequence ID" value="NZ_VPFL01000007.1"/>
</dbReference>
<sequence>MPRILVVAPSWVGDCVMAQPLLARLKARPEAPEIDVLAPAWSATLFKRMPEVNAVIENPFAHGELKLLDRFRLGRQLARARYDQAVVLPNSLKSALAPFFARIPVRTGFVGEARYGLLNDVRSLNKIEYPLMVERYALLAERRGAPLPRPVPEPRLTVDPARRQATLTRLGLEDSGPIAVFCPGAEYGPAKRWPAAHFAALARALAGQHFRVWLVGSAKDREIAEEIVAAAEHIPLNLCGKTSLDEAIDVVSLASLVVTNDSGLMHVAAALGRPVVALFGSSSPRFTPPLSRRARVVRLDLPCSPCFERVCPLGHFRCMIDLTPARVLDEVARLGEGGES</sequence>
<comment type="catalytic activity">
    <reaction evidence="5">
        <text>an L-alpha-D-Hep-(1-&gt;5)-[alpha-Kdo-(2-&gt;4)]-alpha-Kdo-(2-&gt;6)-lipid A + ADP-L-glycero-beta-D-manno-heptose = an L-alpha-D-Hep-(1-&gt;3)-L-alpha-D-Hep-(1-&gt;5)-[alpha-Kdo-(2-&gt;4)]-alpha-Kdo-(2-&gt;6)-lipid A + ADP + H(+)</text>
        <dbReference type="Rhea" id="RHEA:74071"/>
        <dbReference type="ChEBI" id="CHEBI:15378"/>
        <dbReference type="ChEBI" id="CHEBI:61506"/>
        <dbReference type="ChEBI" id="CHEBI:193068"/>
        <dbReference type="ChEBI" id="CHEBI:193069"/>
        <dbReference type="ChEBI" id="CHEBI:456216"/>
        <dbReference type="EC" id="2.4.99.24"/>
    </reaction>
</comment>
<evidence type="ECO:0000256" key="5">
    <source>
        <dbReference type="ARBA" id="ARBA00047503"/>
    </source>
</evidence>
<keyword evidence="7" id="KW-1185">Reference proteome</keyword>
<dbReference type="GO" id="GO:0008713">
    <property type="term" value="F:ADP-heptose-lipopolysaccharide heptosyltransferase activity"/>
    <property type="evidence" value="ECO:0007669"/>
    <property type="project" value="UniProtKB-EC"/>
</dbReference>
<dbReference type="PANTHER" id="PTHR30160:SF7">
    <property type="entry name" value="ADP-HEPTOSE--LPS HEPTOSYLTRANSFERASE 2"/>
    <property type="match status" value="1"/>
</dbReference>
<dbReference type="OrthoDB" id="9797795at2"/>
<comment type="similarity">
    <text evidence="3">Belongs to the glycosyltransferase 9 family.</text>
</comment>
<accession>A0A5C7ELE3</accession>
<dbReference type="Pfam" id="PF01075">
    <property type="entry name" value="Glyco_transf_9"/>
    <property type="match status" value="1"/>
</dbReference>
<comment type="caution">
    <text evidence="6">The sequence shown here is derived from an EMBL/GenBank/DDBJ whole genome shotgun (WGS) entry which is preliminary data.</text>
</comment>
<dbReference type="InterPro" id="IPR011910">
    <property type="entry name" value="RfaF"/>
</dbReference>